<evidence type="ECO:0000256" key="1">
    <source>
        <dbReference type="ARBA" id="ARBA00023002"/>
    </source>
</evidence>
<accession>R1ESB6</accession>
<dbReference type="Proteomes" id="UP000013521">
    <property type="component" value="Unassembled WGS sequence"/>
</dbReference>
<proteinExistence type="inferred from homology"/>
<keyword evidence="4" id="KW-0489">Methyltransferase</keyword>
<evidence type="ECO:0000256" key="2">
    <source>
        <dbReference type="ARBA" id="ARBA00023604"/>
    </source>
</evidence>
<dbReference type="PANTHER" id="PTHR34598">
    <property type="entry name" value="BLL6449 PROTEIN"/>
    <property type="match status" value="1"/>
</dbReference>
<evidence type="ECO:0000313" key="5">
    <source>
        <dbReference type="Proteomes" id="UP000013521"/>
    </source>
</evidence>
<sequence length="164" mass="18740">MKYEDWDDEAKIKEVYLSEIADNLCGSLDTTVPWALNMVRSLNPEKADEILKHRVQCVNVWKPLVGPVKDWPLAMCEPRTLQPDRDLEPCDLVYPDYVVENQQVYYSDEFEWFYISDQEPNEAWVFLQSDTDPGGKPGMLIRSTKAGETDGSSGTYVLSNAVPE</sequence>
<dbReference type="GO" id="GO:0032259">
    <property type="term" value="P:methylation"/>
    <property type="evidence" value="ECO:0007669"/>
    <property type="project" value="UniProtKB-KW"/>
</dbReference>
<dbReference type="GO" id="GO:0016491">
    <property type="term" value="F:oxidoreductase activity"/>
    <property type="evidence" value="ECO:0007669"/>
    <property type="project" value="UniProtKB-KW"/>
</dbReference>
<keyword evidence="4" id="KW-0808">Transferase</keyword>
<reference evidence="5" key="1">
    <citation type="journal article" date="2013" name="Genome Announc.">
        <title>Draft genome sequence of Neofusicoccum parvum isolate UCR-NP2, a fungal vascular pathogen associated with grapevine cankers.</title>
        <authorList>
            <person name="Blanco-Ulate B."/>
            <person name="Rolshausen P."/>
            <person name="Cantu D."/>
        </authorList>
    </citation>
    <scope>NUCLEOTIDE SEQUENCE [LARGE SCALE GENOMIC DNA]</scope>
    <source>
        <strain evidence="5">UCR-NP2</strain>
    </source>
</reference>
<dbReference type="AlphaFoldDB" id="R1ESB6"/>
<dbReference type="EMBL" id="KB915936">
    <property type="protein sequence ID" value="EOD50698.1"/>
    <property type="molecule type" value="Genomic_DNA"/>
</dbReference>
<protein>
    <submittedName>
        <fullName evidence="4">Putative-like methyltransferase protein</fullName>
    </submittedName>
</protein>
<dbReference type="PANTHER" id="PTHR34598:SF3">
    <property type="entry name" value="OXIDOREDUCTASE AN1597"/>
    <property type="match status" value="1"/>
</dbReference>
<dbReference type="InterPro" id="IPR044053">
    <property type="entry name" value="AsaB-like"/>
</dbReference>
<dbReference type="OrthoDB" id="412788at2759"/>
<dbReference type="HOGENOM" id="CLU_1618770_0_0_1"/>
<evidence type="ECO:0000256" key="3">
    <source>
        <dbReference type="SAM" id="MobiDB-lite"/>
    </source>
</evidence>
<comment type="similarity">
    <text evidence="2">Belongs to the asaB hydroxylase/desaturase family.</text>
</comment>
<dbReference type="eggNOG" id="ENOG502SRIH">
    <property type="taxonomic scope" value="Eukaryota"/>
</dbReference>
<feature type="region of interest" description="Disordered" evidence="3">
    <location>
        <begin position="142"/>
        <end position="164"/>
    </location>
</feature>
<dbReference type="NCBIfam" id="NF041278">
    <property type="entry name" value="CmcJ_NvfI_EfuI"/>
    <property type="match status" value="1"/>
</dbReference>
<dbReference type="GO" id="GO:0008168">
    <property type="term" value="F:methyltransferase activity"/>
    <property type="evidence" value="ECO:0007669"/>
    <property type="project" value="UniProtKB-KW"/>
</dbReference>
<dbReference type="KEGG" id="npa:UCRNP2_2528"/>
<organism evidence="4 5">
    <name type="scientific">Botryosphaeria parva (strain UCR-NP2)</name>
    <name type="common">Grapevine canker fungus</name>
    <name type="synonym">Neofusicoccum parvum</name>
    <dbReference type="NCBI Taxonomy" id="1287680"/>
    <lineage>
        <taxon>Eukaryota</taxon>
        <taxon>Fungi</taxon>
        <taxon>Dikarya</taxon>
        <taxon>Ascomycota</taxon>
        <taxon>Pezizomycotina</taxon>
        <taxon>Dothideomycetes</taxon>
        <taxon>Dothideomycetes incertae sedis</taxon>
        <taxon>Botryosphaeriales</taxon>
        <taxon>Botryosphaeriaceae</taxon>
        <taxon>Neofusicoccum</taxon>
    </lineage>
</organism>
<evidence type="ECO:0000313" key="4">
    <source>
        <dbReference type="EMBL" id="EOD50698.1"/>
    </source>
</evidence>
<gene>
    <name evidence="4" type="ORF">UCRNP2_2528</name>
</gene>
<name>R1ESB6_BOTPV</name>
<keyword evidence="1" id="KW-0560">Oxidoreductase</keyword>